<feature type="domain" description="tRNA pseudouridylate synthase B C-terminal" evidence="8">
    <location>
        <begin position="186"/>
        <end position="246"/>
    </location>
</feature>
<evidence type="ECO:0000256" key="2">
    <source>
        <dbReference type="ARBA" id="ARBA00005642"/>
    </source>
</evidence>
<dbReference type="PANTHER" id="PTHR13767:SF2">
    <property type="entry name" value="PSEUDOURIDYLATE SYNTHASE TRUB1"/>
    <property type="match status" value="1"/>
</dbReference>
<dbReference type="InterPro" id="IPR014780">
    <property type="entry name" value="tRNA_psdUridine_synth_TruB"/>
</dbReference>
<sequence>MSKKPRIERRPVHGVLVLDKPLGLSSNQALQKAKYLLRAKKAGHTGALDPLASGVLPLCFGEATKFSQYLLDSDKTYLATFQLGLETESGDLDAPIVKECDASQVTVEQVESAIELFTGDIEQVPPMFSALKHQGQPLYKLARNGVQVERKARSVRVYRYQLHDFRPGEKAQIDVEIACSKGTYIRSLALDLGFKLGVGATVTSLRRTQAGPYDLSQAMSLEELSTKLEQDGDDSIDFLMPIDSPVADLQSVTLPDFTETEFSHGQSVFDAQFCGLPVEQSVRVFSTGGQFLGLGSVTDDGRIQPKRLVVL</sequence>
<comment type="function">
    <text evidence="5">Responsible for synthesis of pseudouridine from uracil-55 in the psi GC loop of transfer RNAs.</text>
</comment>
<dbReference type="Pfam" id="PF01509">
    <property type="entry name" value="TruB_N"/>
    <property type="match status" value="1"/>
</dbReference>
<dbReference type="InterPro" id="IPR032819">
    <property type="entry name" value="TruB_C"/>
</dbReference>
<comment type="catalytic activity">
    <reaction evidence="1 5">
        <text>uridine(55) in tRNA = pseudouridine(55) in tRNA</text>
        <dbReference type="Rhea" id="RHEA:42532"/>
        <dbReference type="Rhea" id="RHEA-COMP:10101"/>
        <dbReference type="Rhea" id="RHEA-COMP:10102"/>
        <dbReference type="ChEBI" id="CHEBI:65314"/>
        <dbReference type="ChEBI" id="CHEBI:65315"/>
        <dbReference type="EC" id="5.4.99.25"/>
    </reaction>
</comment>
<dbReference type="EMBL" id="BAABWN010000004">
    <property type="protein sequence ID" value="GAA6167614.1"/>
    <property type="molecule type" value="Genomic_DNA"/>
</dbReference>
<accession>A0ABQ0A7J1</accession>
<dbReference type="CDD" id="cd21152">
    <property type="entry name" value="PUA_TruB_bacterial"/>
    <property type="match status" value="1"/>
</dbReference>
<comment type="caution">
    <text evidence="9">The sequence shown here is derived from an EMBL/GenBank/DDBJ whole genome shotgun (WGS) entry which is preliminary data.</text>
</comment>
<dbReference type="InterPro" id="IPR015947">
    <property type="entry name" value="PUA-like_sf"/>
</dbReference>
<dbReference type="HAMAP" id="MF_01080">
    <property type="entry name" value="TruB_bact"/>
    <property type="match status" value="1"/>
</dbReference>
<evidence type="ECO:0000256" key="1">
    <source>
        <dbReference type="ARBA" id="ARBA00000385"/>
    </source>
</evidence>
<dbReference type="Pfam" id="PF16198">
    <property type="entry name" value="TruB_C_2"/>
    <property type="match status" value="1"/>
</dbReference>
<organism evidence="9 10">
    <name type="scientific">Sessilibacter corallicola</name>
    <dbReference type="NCBI Taxonomy" id="2904075"/>
    <lineage>
        <taxon>Bacteria</taxon>
        <taxon>Pseudomonadati</taxon>
        <taxon>Pseudomonadota</taxon>
        <taxon>Gammaproteobacteria</taxon>
        <taxon>Cellvibrionales</taxon>
        <taxon>Cellvibrionaceae</taxon>
        <taxon>Sessilibacter</taxon>
    </lineage>
</organism>
<feature type="domain" description="Pseudouridine synthase II N-terminal" evidence="6">
    <location>
        <begin position="35"/>
        <end position="185"/>
    </location>
</feature>
<keyword evidence="10" id="KW-1185">Reference proteome</keyword>
<evidence type="ECO:0000256" key="4">
    <source>
        <dbReference type="ARBA" id="ARBA00023235"/>
    </source>
</evidence>
<dbReference type="Gene3D" id="3.30.2350.10">
    <property type="entry name" value="Pseudouridine synthase"/>
    <property type="match status" value="1"/>
</dbReference>
<dbReference type="RefSeq" id="WP_353302206.1">
    <property type="nucleotide sequence ID" value="NZ_BAABWN010000004.1"/>
</dbReference>
<dbReference type="Gene3D" id="2.30.130.10">
    <property type="entry name" value="PUA domain"/>
    <property type="match status" value="1"/>
</dbReference>
<proteinExistence type="inferred from homology"/>
<keyword evidence="3 5" id="KW-0819">tRNA processing</keyword>
<dbReference type="SUPFAM" id="SSF88697">
    <property type="entry name" value="PUA domain-like"/>
    <property type="match status" value="1"/>
</dbReference>
<feature type="domain" description="tRNA pseudouridine synthase II TruB subfamily 1 C-terminal" evidence="7">
    <location>
        <begin position="251"/>
        <end position="309"/>
    </location>
</feature>
<evidence type="ECO:0000259" key="8">
    <source>
        <dbReference type="Pfam" id="PF16198"/>
    </source>
</evidence>
<dbReference type="SUPFAM" id="SSF55120">
    <property type="entry name" value="Pseudouridine synthase"/>
    <property type="match status" value="1"/>
</dbReference>
<evidence type="ECO:0000313" key="10">
    <source>
        <dbReference type="Proteomes" id="UP001465153"/>
    </source>
</evidence>
<dbReference type="NCBIfam" id="TIGR00431">
    <property type="entry name" value="TruB"/>
    <property type="match status" value="1"/>
</dbReference>
<dbReference type="InterPro" id="IPR020103">
    <property type="entry name" value="PsdUridine_synth_cat_dom_sf"/>
</dbReference>
<dbReference type="PANTHER" id="PTHR13767">
    <property type="entry name" value="TRNA-PSEUDOURIDINE SYNTHASE"/>
    <property type="match status" value="1"/>
</dbReference>
<evidence type="ECO:0000259" key="6">
    <source>
        <dbReference type="Pfam" id="PF01509"/>
    </source>
</evidence>
<dbReference type="CDD" id="cd02573">
    <property type="entry name" value="PseudoU_synth_EcTruB"/>
    <property type="match status" value="1"/>
</dbReference>
<dbReference type="Pfam" id="PF09157">
    <property type="entry name" value="TruB-C_2"/>
    <property type="match status" value="1"/>
</dbReference>
<name>A0ABQ0A7J1_9GAMM</name>
<feature type="active site" description="Nucleophile" evidence="5">
    <location>
        <position position="49"/>
    </location>
</feature>
<evidence type="ECO:0000259" key="7">
    <source>
        <dbReference type="Pfam" id="PF09157"/>
    </source>
</evidence>
<reference evidence="9 10" key="1">
    <citation type="submission" date="2024-04" db="EMBL/GenBank/DDBJ databases">
        <title>Draft genome sequence of Sessilibacter corallicola NBRC 116591.</title>
        <authorList>
            <person name="Miyakawa T."/>
            <person name="Kusuya Y."/>
            <person name="Miura T."/>
        </authorList>
    </citation>
    <scope>NUCLEOTIDE SEQUENCE [LARGE SCALE GENOMIC DNA]</scope>
    <source>
        <strain evidence="9 10">KU-00831-HH</strain>
    </source>
</reference>
<dbReference type="InterPro" id="IPR015240">
    <property type="entry name" value="tRNA_sdUridine_synth_fam1_C"/>
</dbReference>
<evidence type="ECO:0000313" key="9">
    <source>
        <dbReference type="EMBL" id="GAA6167614.1"/>
    </source>
</evidence>
<dbReference type="Proteomes" id="UP001465153">
    <property type="component" value="Unassembled WGS sequence"/>
</dbReference>
<dbReference type="EC" id="5.4.99.25" evidence="5"/>
<comment type="similarity">
    <text evidence="2 5">Belongs to the pseudouridine synthase TruB family. Type 1 subfamily.</text>
</comment>
<gene>
    <name evidence="5 9" type="primary">truB</name>
    <name evidence="9" type="ORF">NBRC116591_14240</name>
</gene>
<protein>
    <recommendedName>
        <fullName evidence="5">tRNA pseudouridine synthase B</fullName>
        <ecNumber evidence="5">5.4.99.25</ecNumber>
    </recommendedName>
    <alternativeName>
        <fullName evidence="5">tRNA pseudouridine(55) synthase</fullName>
        <shortName evidence="5">Psi55 synthase</shortName>
    </alternativeName>
    <alternativeName>
        <fullName evidence="5">tRNA pseudouridylate synthase</fullName>
    </alternativeName>
    <alternativeName>
        <fullName evidence="5">tRNA-uridine isomerase</fullName>
    </alternativeName>
</protein>
<keyword evidence="4 5" id="KW-0413">Isomerase</keyword>
<dbReference type="InterPro" id="IPR036974">
    <property type="entry name" value="PUA_sf"/>
</dbReference>
<dbReference type="InterPro" id="IPR002501">
    <property type="entry name" value="PsdUridine_synth_N"/>
</dbReference>
<evidence type="ECO:0000256" key="3">
    <source>
        <dbReference type="ARBA" id="ARBA00022694"/>
    </source>
</evidence>
<evidence type="ECO:0000256" key="5">
    <source>
        <dbReference type="HAMAP-Rule" id="MF_01080"/>
    </source>
</evidence>